<sequence>MSIKISATKVDLFSKIEVTLSKFDKDFIKKFDTAEYAVEGFSDIQLVSTYHFNEKIKLPKGFSIEEIENREYSEYEKDFDGNIKENPKYRIIVKGTFENQTFILIYLNIVNMNISVGFN</sequence>
<proteinExistence type="predicted"/>
<name>A0A1L3NF95_CLOSG</name>
<dbReference type="EMBL" id="CP013243">
    <property type="protein sequence ID" value="APH14787.1"/>
    <property type="molecule type" value="Genomic_DNA"/>
</dbReference>
<accession>A0A1L3NF95</accession>
<gene>
    <name evidence="1" type="ORF">NPD5_3912</name>
</gene>
<dbReference type="RefSeq" id="WP_045896464.1">
    <property type="nucleotide sequence ID" value="NZ_CP013243.1"/>
</dbReference>
<evidence type="ECO:0000313" key="1">
    <source>
        <dbReference type="EMBL" id="APH14787.1"/>
    </source>
</evidence>
<protein>
    <submittedName>
        <fullName evidence="1">Uncharacterized protein</fullName>
    </submittedName>
</protein>
<reference evidence="1 2" key="1">
    <citation type="submission" date="2015-11" db="EMBL/GenBank/DDBJ databases">
        <authorList>
            <person name="Hill K.K."/>
            <person name="Shirey T.B."/>
            <person name="Raphael B."/>
            <person name="Daligault H.E."/>
            <person name="Davenport K.W."/>
            <person name="Bruce D.C."/>
            <person name="Foley B.T."/>
            <person name="Johnson S.L."/>
        </authorList>
    </citation>
    <scope>NUCLEOTIDE SEQUENCE [LARGE SCALE GENOMIC DNA]</scope>
    <source>
        <strain evidence="1 2">CDC_1632</strain>
    </source>
</reference>
<evidence type="ECO:0000313" key="2">
    <source>
        <dbReference type="Proteomes" id="UP000182204"/>
    </source>
</evidence>
<organism evidence="1 2">
    <name type="scientific">Clostridium sporogenes</name>
    <dbReference type="NCBI Taxonomy" id="1509"/>
    <lineage>
        <taxon>Bacteria</taxon>
        <taxon>Bacillati</taxon>
        <taxon>Bacillota</taxon>
        <taxon>Clostridia</taxon>
        <taxon>Eubacteriales</taxon>
        <taxon>Clostridiaceae</taxon>
        <taxon>Clostridium</taxon>
    </lineage>
</organism>
<dbReference type="Proteomes" id="UP000182204">
    <property type="component" value="Chromosome"/>
</dbReference>
<dbReference type="AlphaFoldDB" id="A0A1L3NF95"/>